<dbReference type="EMBL" id="JAEFBJ010000005">
    <property type="protein sequence ID" value="KAG7607886.1"/>
    <property type="molecule type" value="Genomic_DNA"/>
</dbReference>
<evidence type="ECO:0000313" key="1">
    <source>
        <dbReference type="EMBL" id="KAG7607886.1"/>
    </source>
</evidence>
<comment type="caution">
    <text evidence="1">The sequence shown here is derived from an EMBL/GenBank/DDBJ whole genome shotgun (WGS) entry which is preliminary data.</text>
</comment>
<reference evidence="1 2" key="1">
    <citation type="submission" date="2020-12" db="EMBL/GenBank/DDBJ databases">
        <title>Concerted genomic and epigenomic changes stabilize Arabidopsis allopolyploids.</title>
        <authorList>
            <person name="Chen Z."/>
        </authorList>
    </citation>
    <scope>NUCLEOTIDE SEQUENCE [LARGE SCALE GENOMIC DNA]</scope>
    <source>
        <strain evidence="1">As9502</strain>
        <tissue evidence="1">Leaf</tissue>
    </source>
</reference>
<keyword evidence="2" id="KW-1185">Reference proteome</keyword>
<accession>A0A8T2DA21</accession>
<proteinExistence type="predicted"/>
<protein>
    <submittedName>
        <fullName evidence="1">Uncharacterized protein</fullName>
    </submittedName>
</protein>
<dbReference type="Proteomes" id="UP000694251">
    <property type="component" value="Chromosome 5"/>
</dbReference>
<name>A0A8T2DA21_ARASU</name>
<evidence type="ECO:0000313" key="2">
    <source>
        <dbReference type="Proteomes" id="UP000694251"/>
    </source>
</evidence>
<organism evidence="1 2">
    <name type="scientific">Arabidopsis suecica</name>
    <name type="common">Swedish thale-cress</name>
    <name type="synonym">Cardaminopsis suecica</name>
    <dbReference type="NCBI Taxonomy" id="45249"/>
    <lineage>
        <taxon>Eukaryota</taxon>
        <taxon>Viridiplantae</taxon>
        <taxon>Streptophyta</taxon>
        <taxon>Embryophyta</taxon>
        <taxon>Tracheophyta</taxon>
        <taxon>Spermatophyta</taxon>
        <taxon>Magnoliopsida</taxon>
        <taxon>eudicotyledons</taxon>
        <taxon>Gunneridae</taxon>
        <taxon>Pentapetalae</taxon>
        <taxon>rosids</taxon>
        <taxon>malvids</taxon>
        <taxon>Brassicales</taxon>
        <taxon>Brassicaceae</taxon>
        <taxon>Camelineae</taxon>
        <taxon>Arabidopsis</taxon>
    </lineage>
</organism>
<sequence length="49" mass="5525">MDKTRGPERSRSSTSERIFPHHILARISDVDGISKTVVQEASGRLLRSF</sequence>
<dbReference type="AlphaFoldDB" id="A0A8T2DA21"/>
<gene>
    <name evidence="1" type="ORF">ISN44_As05g001880</name>
</gene>